<protein>
    <submittedName>
        <fullName evidence="2">Uncharacterized protein</fullName>
    </submittedName>
</protein>
<evidence type="ECO:0000313" key="2">
    <source>
        <dbReference type="EMBL" id="ERT45395.1"/>
    </source>
</evidence>
<dbReference type="AlphaFoldDB" id="A0AAV3KY03"/>
<accession>A0AAV3KY03</accession>
<gene>
    <name evidence="2" type="ORF">O991_03062</name>
</gene>
<dbReference type="PROSITE" id="PS51257">
    <property type="entry name" value="PROKAR_LIPOPROTEIN"/>
    <property type="match status" value="1"/>
</dbReference>
<reference evidence="2 3" key="1">
    <citation type="submission" date="2013-09" db="EMBL/GenBank/DDBJ databases">
        <title>The Genome Sequence of Enterococcus faecium 10/96A.</title>
        <authorList>
            <consortium name="The Broad Institute Genome Sequencing Platform"/>
            <consortium name="The Broad Institute Genome Sequencing Center for Infectious Disease"/>
            <person name="Earl A.M."/>
            <person name="Gilmore M.S."/>
            <person name="Lebreton F."/>
            <person name="Courvalin P."/>
            <person name="Walker B."/>
            <person name="Young S.K."/>
            <person name="Zeng Q."/>
            <person name="Gargeya S."/>
            <person name="Fitzgerald M."/>
            <person name="Haas B."/>
            <person name="Abouelleil A."/>
            <person name="Alvarado L."/>
            <person name="Arachchi H.M."/>
            <person name="Berlin A.M."/>
            <person name="Chapman S.B."/>
            <person name="Dewar J."/>
            <person name="Goldberg J."/>
            <person name="Griggs A."/>
            <person name="Gujja S."/>
            <person name="Hansen M."/>
            <person name="Howarth C."/>
            <person name="Imamovic A."/>
            <person name="Larimer J."/>
            <person name="McCowan C."/>
            <person name="Murphy C."/>
            <person name="Neiman D."/>
            <person name="Pearson M."/>
            <person name="Priest M."/>
            <person name="Roberts A."/>
            <person name="Saif S."/>
            <person name="Shea T."/>
            <person name="Sisk P."/>
            <person name="Sykes S."/>
            <person name="Wortman J."/>
            <person name="Nusbaum C."/>
            <person name="Birren B."/>
        </authorList>
    </citation>
    <scope>NUCLEOTIDE SEQUENCE [LARGE SCALE GENOMIC DNA]</scope>
    <source>
        <strain evidence="2 3">10/96A</strain>
    </source>
</reference>
<dbReference type="EMBL" id="AXOL01000086">
    <property type="protein sequence ID" value="ERT45395.1"/>
    <property type="molecule type" value="Genomic_DNA"/>
</dbReference>
<evidence type="ECO:0000256" key="1">
    <source>
        <dbReference type="SAM" id="SignalP"/>
    </source>
</evidence>
<name>A0AAV3KY03_ENTFC</name>
<comment type="caution">
    <text evidence="2">The sequence shown here is derived from an EMBL/GenBank/DDBJ whole genome shotgun (WGS) entry which is preliminary data.</text>
</comment>
<organism evidence="2 3">
    <name type="scientific">Enterococcus faecium 10/96A</name>
    <dbReference type="NCBI Taxonomy" id="1391465"/>
    <lineage>
        <taxon>Bacteria</taxon>
        <taxon>Bacillati</taxon>
        <taxon>Bacillota</taxon>
        <taxon>Bacilli</taxon>
        <taxon>Lactobacillales</taxon>
        <taxon>Enterococcaceae</taxon>
        <taxon>Enterococcus</taxon>
    </lineage>
</organism>
<evidence type="ECO:0000313" key="3">
    <source>
        <dbReference type="Proteomes" id="UP000017126"/>
    </source>
</evidence>
<dbReference type="Proteomes" id="UP000017126">
    <property type="component" value="Unassembled WGS sequence"/>
</dbReference>
<feature type="chain" id="PRO_5043573455" evidence="1">
    <location>
        <begin position="21"/>
        <end position="78"/>
    </location>
</feature>
<feature type="signal peptide" evidence="1">
    <location>
        <begin position="1"/>
        <end position="20"/>
    </location>
</feature>
<keyword evidence="1" id="KW-0732">Signal</keyword>
<proteinExistence type="predicted"/>
<sequence>MKKATLVKLGLSFAGILALAACGSSSSNSSSETEDGKAKITWLNILHHASPPTDTIVNLIEEKTDTELTFNWIPDASK</sequence>